<dbReference type="SMART" id="SM00399">
    <property type="entry name" value="ZnF_C4"/>
    <property type="match status" value="1"/>
</dbReference>
<dbReference type="InterPro" id="IPR035500">
    <property type="entry name" value="NHR-like_dom_sf"/>
</dbReference>
<feature type="domain" description="Nuclear receptor" evidence="12">
    <location>
        <begin position="10"/>
        <end position="87"/>
    </location>
</feature>
<accession>E3MH97</accession>
<reference evidence="14" key="1">
    <citation type="submission" date="2007-07" db="EMBL/GenBank/DDBJ databases">
        <title>PCAP assembly of the Caenorhabditis remanei genome.</title>
        <authorList>
            <consortium name="The Caenorhabditis remanei Sequencing Consortium"/>
            <person name="Wilson R.K."/>
        </authorList>
    </citation>
    <scope>NUCLEOTIDE SEQUENCE [LARGE SCALE GENOMIC DNA]</scope>
    <source>
        <strain evidence="14">PB4641</strain>
    </source>
</reference>
<dbReference type="PANTHER" id="PTHR45680:SF31">
    <property type="entry name" value="NR LBD DOMAIN-CONTAINING PROTEIN-RELATED"/>
    <property type="match status" value="1"/>
</dbReference>
<dbReference type="PROSITE" id="PS00031">
    <property type="entry name" value="NUCLEAR_REC_DBD_1"/>
    <property type="match status" value="1"/>
</dbReference>
<evidence type="ECO:0000256" key="1">
    <source>
        <dbReference type="ARBA" id="ARBA00004123"/>
    </source>
</evidence>
<dbReference type="SUPFAM" id="SSF48508">
    <property type="entry name" value="Nuclear receptor ligand-binding domain"/>
    <property type="match status" value="1"/>
</dbReference>
<evidence type="ECO:0000256" key="4">
    <source>
        <dbReference type="ARBA" id="ARBA00022771"/>
    </source>
</evidence>
<keyword evidence="6 11" id="KW-0805">Transcription regulation</keyword>
<name>E3MH97_CAERE</name>
<dbReference type="SUPFAM" id="SSF57716">
    <property type="entry name" value="Glucocorticoid receptor-like (DNA-binding domain)"/>
    <property type="match status" value="1"/>
</dbReference>
<evidence type="ECO:0000259" key="12">
    <source>
        <dbReference type="PROSITE" id="PS51030"/>
    </source>
</evidence>
<dbReference type="InterPro" id="IPR013088">
    <property type="entry name" value="Znf_NHR/GATA"/>
</dbReference>
<evidence type="ECO:0000256" key="5">
    <source>
        <dbReference type="ARBA" id="ARBA00022833"/>
    </source>
</evidence>
<keyword evidence="8 11" id="KW-0804">Transcription</keyword>
<dbReference type="EMBL" id="DS268444">
    <property type="protein sequence ID" value="EFP01691.1"/>
    <property type="molecule type" value="Genomic_DNA"/>
</dbReference>
<dbReference type="OrthoDB" id="5832338at2759"/>
<feature type="domain" description="NR LBD" evidence="13">
    <location>
        <begin position="150"/>
        <end position="404"/>
    </location>
</feature>
<gene>
    <name evidence="14" type="ORF">CRE_23540</name>
</gene>
<keyword evidence="7 11" id="KW-0238">DNA-binding</keyword>
<dbReference type="AlphaFoldDB" id="E3MH97"/>
<dbReference type="GO" id="GO:0000978">
    <property type="term" value="F:RNA polymerase II cis-regulatory region sequence-specific DNA binding"/>
    <property type="evidence" value="ECO:0007669"/>
    <property type="project" value="InterPro"/>
</dbReference>
<evidence type="ECO:0000313" key="15">
    <source>
        <dbReference type="Proteomes" id="UP000008281"/>
    </source>
</evidence>
<keyword evidence="9 11" id="KW-0675">Receptor</keyword>
<keyword evidence="3 11" id="KW-0479">Metal-binding</keyword>
<keyword evidence="15" id="KW-1185">Reference proteome</keyword>
<dbReference type="STRING" id="31234.E3MH97"/>
<comment type="similarity">
    <text evidence="2 11">Belongs to the nuclear hormone receptor family.</text>
</comment>
<evidence type="ECO:0000256" key="9">
    <source>
        <dbReference type="ARBA" id="ARBA00023170"/>
    </source>
</evidence>
<dbReference type="eggNOG" id="KOG3575">
    <property type="taxonomic scope" value="Eukaryota"/>
</dbReference>
<keyword evidence="10 11" id="KW-0539">Nucleus</keyword>
<evidence type="ECO:0000256" key="6">
    <source>
        <dbReference type="ARBA" id="ARBA00023015"/>
    </source>
</evidence>
<protein>
    <submittedName>
        <fullName evidence="14">Uncharacterized protein</fullName>
    </submittedName>
</protein>
<dbReference type="Pfam" id="PF00105">
    <property type="entry name" value="zf-C4"/>
    <property type="match status" value="1"/>
</dbReference>
<evidence type="ECO:0000313" key="14">
    <source>
        <dbReference type="EMBL" id="EFP01691.1"/>
    </source>
</evidence>
<evidence type="ECO:0000256" key="7">
    <source>
        <dbReference type="ARBA" id="ARBA00023125"/>
    </source>
</evidence>
<dbReference type="InParanoid" id="E3MH97"/>
<proteinExistence type="inferred from homology"/>
<dbReference type="GO" id="GO:0008270">
    <property type="term" value="F:zinc ion binding"/>
    <property type="evidence" value="ECO:0007669"/>
    <property type="project" value="UniProtKB-KW"/>
</dbReference>
<evidence type="ECO:0000256" key="11">
    <source>
        <dbReference type="RuleBase" id="RU004334"/>
    </source>
</evidence>
<dbReference type="GO" id="GO:0003700">
    <property type="term" value="F:DNA-binding transcription factor activity"/>
    <property type="evidence" value="ECO:0007669"/>
    <property type="project" value="InterPro"/>
</dbReference>
<dbReference type="Pfam" id="PF00104">
    <property type="entry name" value="Hormone_recep"/>
    <property type="match status" value="1"/>
</dbReference>
<dbReference type="InterPro" id="IPR000536">
    <property type="entry name" value="Nucl_hrmn_rcpt_lig-bd"/>
</dbReference>
<dbReference type="Gene3D" id="3.30.50.10">
    <property type="entry name" value="Erythroid Transcription Factor GATA-1, subunit A"/>
    <property type="match status" value="1"/>
</dbReference>
<dbReference type="Proteomes" id="UP000008281">
    <property type="component" value="Unassembled WGS sequence"/>
</dbReference>
<comment type="subcellular location">
    <subcellularLocation>
        <location evidence="1 11">Nucleus</location>
    </subcellularLocation>
</comment>
<dbReference type="Gene3D" id="1.10.565.10">
    <property type="entry name" value="Retinoid X Receptor"/>
    <property type="match status" value="1"/>
</dbReference>
<sequence length="404" mass="47647">MTLAIPEYNNPLCLVCGNDGNGVHFGVQTCRACAMFFRRSHIQQTLFQCKNHSKFCDIRVAEHRLMCKYCRLKKCQEVGMSREKKDPSKSRCEIATVPQTTTIAQMIPMSDPKRVMYDVIDPVTNKSIRWIDIGPIIKRSKEILEDFHPPTTTQFKSLNALQKMTFSLQKLQSGQKKQPKMMYEMTFDDYFLHWEELMTRAAEWLMHSEQFYGLPEHERLNFFKIIWAVWRRVERNSLSAKIFGQRCLDEKLLLISDDMVMQFDNFEVDMTEISGKRMAEYRRFMRKHLLLYFDIVVRPCLEWNFTDTEINFALSQIVWNYASRKLLGQTLQASDAFLSEISENLHEYYRNEMRLKNYAPRLAVLMEMVNGVLKVQAEHERTLEMGFLFDMVNVVVSEPAFFSV</sequence>
<dbReference type="InterPro" id="IPR001628">
    <property type="entry name" value="Znf_hrmn_rcpt"/>
</dbReference>
<evidence type="ECO:0000256" key="8">
    <source>
        <dbReference type="ARBA" id="ARBA00023163"/>
    </source>
</evidence>
<dbReference type="HOGENOM" id="CLU_007368_7_0_1"/>
<dbReference type="InterPro" id="IPR049636">
    <property type="entry name" value="HNF4-like_DBD"/>
</dbReference>
<dbReference type="PRINTS" id="PR00047">
    <property type="entry name" value="STROIDFINGER"/>
</dbReference>
<organism evidence="15">
    <name type="scientific">Caenorhabditis remanei</name>
    <name type="common">Caenorhabditis vulgaris</name>
    <dbReference type="NCBI Taxonomy" id="31234"/>
    <lineage>
        <taxon>Eukaryota</taxon>
        <taxon>Metazoa</taxon>
        <taxon>Ecdysozoa</taxon>
        <taxon>Nematoda</taxon>
        <taxon>Chromadorea</taxon>
        <taxon>Rhabditida</taxon>
        <taxon>Rhabditina</taxon>
        <taxon>Rhabditomorpha</taxon>
        <taxon>Rhabditoidea</taxon>
        <taxon>Rhabditidae</taxon>
        <taxon>Peloderinae</taxon>
        <taxon>Caenorhabditis</taxon>
    </lineage>
</organism>
<evidence type="ECO:0000256" key="2">
    <source>
        <dbReference type="ARBA" id="ARBA00005993"/>
    </source>
</evidence>
<dbReference type="GO" id="GO:0005634">
    <property type="term" value="C:nucleus"/>
    <property type="evidence" value="ECO:0007669"/>
    <property type="project" value="UniProtKB-SubCell"/>
</dbReference>
<evidence type="ECO:0000256" key="3">
    <source>
        <dbReference type="ARBA" id="ARBA00022723"/>
    </source>
</evidence>
<evidence type="ECO:0000256" key="10">
    <source>
        <dbReference type="ARBA" id="ARBA00023242"/>
    </source>
</evidence>
<dbReference type="CDD" id="cd06960">
    <property type="entry name" value="NR_DBD_HNF4A"/>
    <property type="match status" value="1"/>
</dbReference>
<keyword evidence="4 11" id="KW-0863">Zinc-finger</keyword>
<evidence type="ECO:0000259" key="13">
    <source>
        <dbReference type="PROSITE" id="PS51843"/>
    </source>
</evidence>
<dbReference type="SMART" id="SM00430">
    <property type="entry name" value="HOLI"/>
    <property type="match status" value="1"/>
</dbReference>
<dbReference type="InterPro" id="IPR051152">
    <property type="entry name" value="C.elegans_Orphan_NR"/>
</dbReference>
<dbReference type="PROSITE" id="PS51030">
    <property type="entry name" value="NUCLEAR_REC_DBD_2"/>
    <property type="match status" value="1"/>
</dbReference>
<dbReference type="OMA" id="MAFLFDM"/>
<dbReference type="PANTHER" id="PTHR45680">
    <property type="entry name" value="NUCLEAR HORMONE RECEPTOR FAMILY"/>
    <property type="match status" value="1"/>
</dbReference>
<dbReference type="PROSITE" id="PS51843">
    <property type="entry name" value="NR_LBD"/>
    <property type="match status" value="1"/>
</dbReference>
<keyword evidence="5 11" id="KW-0862">Zinc</keyword>